<feature type="region of interest" description="Disordered" evidence="1">
    <location>
        <begin position="474"/>
        <end position="503"/>
    </location>
</feature>
<dbReference type="RefSeq" id="WP_155041405.1">
    <property type="nucleotide sequence ID" value="NZ_WMIG01000016.1"/>
</dbReference>
<dbReference type="EMBL" id="WMIG01000016">
    <property type="protein sequence ID" value="MTH61447.1"/>
    <property type="molecule type" value="Genomic_DNA"/>
</dbReference>
<evidence type="ECO:0000256" key="1">
    <source>
        <dbReference type="SAM" id="MobiDB-lite"/>
    </source>
</evidence>
<keyword evidence="3" id="KW-1185">Reference proteome</keyword>
<gene>
    <name evidence="2" type="ORF">GL300_19725</name>
</gene>
<dbReference type="OrthoDB" id="5461326at2"/>
<comment type="caution">
    <text evidence="2">The sequence shown here is derived from an EMBL/GenBank/DDBJ whole genome shotgun (WGS) entry which is preliminary data.</text>
</comment>
<reference evidence="2 3" key="1">
    <citation type="submission" date="2019-11" db="EMBL/GenBank/DDBJ databases">
        <authorList>
            <person name="Dong K."/>
        </authorList>
    </citation>
    <scope>NUCLEOTIDE SEQUENCE [LARGE SCALE GENOMIC DNA]</scope>
    <source>
        <strain evidence="2 3">NBRC 112902</strain>
    </source>
</reference>
<proteinExistence type="predicted"/>
<evidence type="ECO:0000313" key="2">
    <source>
        <dbReference type="EMBL" id="MTH61447.1"/>
    </source>
</evidence>
<organism evidence="2 3">
    <name type="scientific">Paracoccus litorisediminis</name>
    <dbReference type="NCBI Taxonomy" id="2006130"/>
    <lineage>
        <taxon>Bacteria</taxon>
        <taxon>Pseudomonadati</taxon>
        <taxon>Pseudomonadota</taxon>
        <taxon>Alphaproteobacteria</taxon>
        <taxon>Rhodobacterales</taxon>
        <taxon>Paracoccaceae</taxon>
        <taxon>Paracoccus</taxon>
    </lineage>
</organism>
<sequence>MAQEPDLVISAGFSDAQLVKEANRVVEIYRKKGEEAQKAFVDAQGKVTDTQAMRAHVKELDNLQKAYDPVYRSAKQYEAEVERLNRALKVGAVTQDQYNEKVSEAARKMQAAGASIETATKRGSGGIQNFAFQVQDFAVQVSNGTAASTALGQQLPQLLGGFGALGAVLGAVVAVGVPLAASFFSAGEEAVELDKTIKELTTGLEALREAQANAAMPVEALTEKYGALADEMARVFQNQLAIAAQELDAMGSSIEKAIAATADLDGMVRQFDALKEASDRGVLTYDEYLGALRDLELQFGFTAAQALQYENLMEAVASADGPEQQAQAWLAVNDWIEANRDSLAAQGVAVDDLIKQTNDLAAGYGDAHAAASDIAAAADAGAVATDNWAAAAANLAANLEGAAGAAGRAAAAVGAAIAAQNQQAGLGSVTGLDPFSASSGRALTAAAGGSNIAQQGEFDRNWLVQVEAQEKALKAAERASGRRSGGSGRKGRKSGGGREKEPTDIFESAVQDIANLERQITLIGKSTEETARMRAQWEMLDAAKKAGIPVTDEVNAQIEAQAAQVGQMTLALEQAEVAQRQFDDAMDGIADAFTNALVEGESLREGLADVFKGIAADLLKSGIRQAMMSSFGGIGGFGALFGGGDPLASALSGAGLSPVQSFDGGGFTGHGARSGGLDGKGGRLAVVHPNETILDHTKGQGMGGLTASFAPSIHLNPGVTQADLAMAMAAARREYEQKFLPLLRKNLPKHKERYA</sequence>
<name>A0A844HSY9_9RHOB</name>
<accession>A0A844HSY9</accession>
<dbReference type="AlphaFoldDB" id="A0A844HSY9"/>
<dbReference type="Proteomes" id="UP000449846">
    <property type="component" value="Unassembled WGS sequence"/>
</dbReference>
<protein>
    <submittedName>
        <fullName evidence="2">Uncharacterized protein</fullName>
    </submittedName>
</protein>
<evidence type="ECO:0000313" key="3">
    <source>
        <dbReference type="Proteomes" id="UP000449846"/>
    </source>
</evidence>